<dbReference type="Pfam" id="PF02469">
    <property type="entry name" value="Fasciclin"/>
    <property type="match status" value="2"/>
</dbReference>
<keyword evidence="4" id="KW-1185">Reference proteome</keyword>
<feature type="signal peptide" evidence="1">
    <location>
        <begin position="1"/>
        <end position="20"/>
    </location>
</feature>
<dbReference type="OrthoDB" id="286301at2759"/>
<dbReference type="InterPro" id="IPR000782">
    <property type="entry name" value="FAS1_domain"/>
</dbReference>
<gene>
    <name evidence="3" type="ORF">INT44_008496</name>
</gene>
<dbReference type="PROSITE" id="PS50213">
    <property type="entry name" value="FAS1"/>
    <property type="match status" value="2"/>
</dbReference>
<dbReference type="GO" id="GO:0005615">
    <property type="term" value="C:extracellular space"/>
    <property type="evidence" value="ECO:0007669"/>
    <property type="project" value="TreeGrafter"/>
</dbReference>
<dbReference type="Proteomes" id="UP000612746">
    <property type="component" value="Unassembled WGS sequence"/>
</dbReference>
<evidence type="ECO:0000259" key="2">
    <source>
        <dbReference type="PROSITE" id="PS50213"/>
    </source>
</evidence>
<sequence length="356" mass="36772">MYFKTSAVAATAVLATSALAQSGNSLVDVISGNSDLSTLTALLTNGTFGNFSSLVNTLSNSTNGNWTIFAPSNSAFDGVQITNSTDLSSILSYHTINGSHPSSQFKDGSNIVATNLTNSTYDHFPSGGVPLNVKVSGNTVNVYYGANYANVTSADNTASNGVVHVINTVLIPPTDVNSTALQAGLDKFVYALNSTNSTDGINKKSGITIFAPNDGAFSSDALAKYNSSQLANILAYHVVEGLYFSSNLTNLTSPINITTEAGQNFTLDVSGGSVKLTDVSGNNTAHVVKTDILTDNGVIHVIDSILIPAQNASSVAANNTNITSSTSGVGSLFESREISRVAVALTVLSAFAALML</sequence>
<feature type="chain" id="PRO_5034655628" description="FAS1 domain-containing protein" evidence="1">
    <location>
        <begin position="21"/>
        <end position="356"/>
    </location>
</feature>
<evidence type="ECO:0000256" key="1">
    <source>
        <dbReference type="SAM" id="SignalP"/>
    </source>
</evidence>
<protein>
    <recommendedName>
        <fullName evidence="2">FAS1 domain-containing protein</fullName>
    </recommendedName>
</protein>
<dbReference type="InterPro" id="IPR050904">
    <property type="entry name" value="Adhesion/Biosynth-related"/>
</dbReference>
<name>A0A8H7PYV6_9FUNG</name>
<dbReference type="AlphaFoldDB" id="A0A8H7PYV6"/>
<dbReference type="Gene3D" id="2.30.180.10">
    <property type="entry name" value="FAS1 domain"/>
    <property type="match status" value="2"/>
</dbReference>
<keyword evidence="1" id="KW-0732">Signal</keyword>
<dbReference type="PANTHER" id="PTHR10900:SF77">
    <property type="entry name" value="FI19380P1"/>
    <property type="match status" value="1"/>
</dbReference>
<evidence type="ECO:0000313" key="3">
    <source>
        <dbReference type="EMBL" id="KAG2181681.1"/>
    </source>
</evidence>
<reference evidence="3" key="1">
    <citation type="submission" date="2020-12" db="EMBL/GenBank/DDBJ databases">
        <title>Metabolic potential, ecology and presence of endohyphal bacteria is reflected in genomic diversity of Mucoromycotina.</title>
        <authorList>
            <person name="Muszewska A."/>
            <person name="Okrasinska A."/>
            <person name="Steczkiewicz K."/>
            <person name="Drgas O."/>
            <person name="Orlowska M."/>
            <person name="Perlinska-Lenart U."/>
            <person name="Aleksandrzak-Piekarczyk T."/>
            <person name="Szatraj K."/>
            <person name="Zielenkiewicz U."/>
            <person name="Pilsyk S."/>
            <person name="Malc E."/>
            <person name="Mieczkowski P."/>
            <person name="Kruszewska J.S."/>
            <person name="Biernat P."/>
            <person name="Pawlowska J."/>
        </authorList>
    </citation>
    <scope>NUCLEOTIDE SEQUENCE</scope>
    <source>
        <strain evidence="3">WA0000051536</strain>
    </source>
</reference>
<proteinExistence type="predicted"/>
<dbReference type="EMBL" id="JAEPRA010000008">
    <property type="protein sequence ID" value="KAG2181681.1"/>
    <property type="molecule type" value="Genomic_DNA"/>
</dbReference>
<dbReference type="SUPFAM" id="SSF82153">
    <property type="entry name" value="FAS1 domain"/>
    <property type="match status" value="2"/>
</dbReference>
<dbReference type="InterPro" id="IPR036378">
    <property type="entry name" value="FAS1_dom_sf"/>
</dbReference>
<comment type="caution">
    <text evidence="3">The sequence shown here is derived from an EMBL/GenBank/DDBJ whole genome shotgun (WGS) entry which is preliminary data.</text>
</comment>
<feature type="domain" description="FAS1" evidence="2">
    <location>
        <begin position="172"/>
        <end position="306"/>
    </location>
</feature>
<feature type="domain" description="FAS1" evidence="2">
    <location>
        <begin position="23"/>
        <end position="170"/>
    </location>
</feature>
<accession>A0A8H7PYV6</accession>
<dbReference type="SMART" id="SM00554">
    <property type="entry name" value="FAS1"/>
    <property type="match status" value="2"/>
</dbReference>
<dbReference type="PANTHER" id="PTHR10900">
    <property type="entry name" value="PERIOSTIN-RELATED"/>
    <property type="match status" value="1"/>
</dbReference>
<organism evidence="3 4">
    <name type="scientific">Umbelopsis vinacea</name>
    <dbReference type="NCBI Taxonomy" id="44442"/>
    <lineage>
        <taxon>Eukaryota</taxon>
        <taxon>Fungi</taxon>
        <taxon>Fungi incertae sedis</taxon>
        <taxon>Mucoromycota</taxon>
        <taxon>Mucoromycotina</taxon>
        <taxon>Umbelopsidomycetes</taxon>
        <taxon>Umbelopsidales</taxon>
        <taxon>Umbelopsidaceae</taxon>
        <taxon>Umbelopsis</taxon>
    </lineage>
</organism>
<evidence type="ECO:0000313" key="4">
    <source>
        <dbReference type="Proteomes" id="UP000612746"/>
    </source>
</evidence>